<feature type="transmembrane region" description="Helical" evidence="1">
    <location>
        <begin position="12"/>
        <end position="29"/>
    </location>
</feature>
<evidence type="ECO:0000313" key="2">
    <source>
        <dbReference type="EMBL" id="OCU00287.1"/>
    </source>
</evidence>
<accession>A0A974DZV9</accession>
<keyword evidence="1" id="KW-0472">Membrane</keyword>
<evidence type="ECO:0000256" key="1">
    <source>
        <dbReference type="SAM" id="Phobius"/>
    </source>
</evidence>
<sequence length="68" mass="7420">MCPNRLHSCLPCSLAMFFSRLLSMISSLLPSAFTSPLKNVSPTLFPDRLHNGISAAFSMAFLLCSLLT</sequence>
<reference evidence="3" key="1">
    <citation type="journal article" date="2016" name="Nature">
        <title>Genome evolution in the allotetraploid frog Xenopus laevis.</title>
        <authorList>
            <person name="Session A.M."/>
            <person name="Uno Y."/>
            <person name="Kwon T."/>
            <person name="Chapman J.A."/>
            <person name="Toyoda A."/>
            <person name="Takahashi S."/>
            <person name="Fukui A."/>
            <person name="Hikosaka A."/>
            <person name="Suzuki A."/>
            <person name="Kondo M."/>
            <person name="van Heeringen S.J."/>
            <person name="Quigley I."/>
            <person name="Heinz S."/>
            <person name="Ogino H."/>
            <person name="Ochi H."/>
            <person name="Hellsten U."/>
            <person name="Lyons J.B."/>
            <person name="Simakov O."/>
            <person name="Putnam N."/>
            <person name="Stites J."/>
            <person name="Kuroki Y."/>
            <person name="Tanaka T."/>
            <person name="Michiue T."/>
            <person name="Watanabe M."/>
            <person name="Bogdanovic O."/>
            <person name="Lister R."/>
            <person name="Georgiou G."/>
            <person name="Paranjpe S.S."/>
            <person name="van Kruijsbergen I."/>
            <person name="Shu S."/>
            <person name="Carlson J."/>
            <person name="Kinoshita T."/>
            <person name="Ohta Y."/>
            <person name="Mawaribuchi S."/>
            <person name="Jenkins J."/>
            <person name="Grimwood J."/>
            <person name="Schmutz J."/>
            <person name="Mitros T."/>
            <person name="Mozaffari S.V."/>
            <person name="Suzuki Y."/>
            <person name="Haramoto Y."/>
            <person name="Yamamoto T.S."/>
            <person name="Takagi C."/>
            <person name="Heald R."/>
            <person name="Miller K."/>
            <person name="Haudenschild C."/>
            <person name="Kitzman J."/>
            <person name="Nakayama T."/>
            <person name="Izutsu Y."/>
            <person name="Robert J."/>
            <person name="Fortriede J."/>
            <person name="Burns K."/>
            <person name="Lotay V."/>
            <person name="Karimi K."/>
            <person name="Yasuoka Y."/>
            <person name="Dichmann D.S."/>
            <person name="Flajnik M.F."/>
            <person name="Houston D.W."/>
            <person name="Shendure J."/>
            <person name="DuPasquier L."/>
            <person name="Vize P.D."/>
            <person name="Zorn A.M."/>
            <person name="Ito M."/>
            <person name="Marcotte E.M."/>
            <person name="Wallingford J.B."/>
            <person name="Ito Y."/>
            <person name="Asashima M."/>
            <person name="Ueno N."/>
            <person name="Matsuda Y."/>
            <person name="Veenstra G.J."/>
            <person name="Fujiyama A."/>
            <person name="Harland R.M."/>
            <person name="Taira M."/>
            <person name="Rokhsar D.S."/>
        </authorList>
    </citation>
    <scope>NUCLEOTIDE SEQUENCE [LARGE SCALE GENOMIC DNA]</scope>
    <source>
        <strain evidence="3">J</strain>
    </source>
</reference>
<dbReference type="EMBL" id="CM004466">
    <property type="protein sequence ID" value="OCU00287.1"/>
    <property type="molecule type" value="Genomic_DNA"/>
</dbReference>
<gene>
    <name evidence="2" type="ORF">XELAEV_18006055mg</name>
</gene>
<protein>
    <submittedName>
        <fullName evidence="2">Uncharacterized protein</fullName>
    </submittedName>
</protein>
<name>A0A974DZV9_XENLA</name>
<feature type="transmembrane region" description="Helical" evidence="1">
    <location>
        <begin position="49"/>
        <end position="67"/>
    </location>
</feature>
<keyword evidence="1" id="KW-1133">Transmembrane helix</keyword>
<keyword evidence="1" id="KW-0812">Transmembrane</keyword>
<evidence type="ECO:0000313" key="3">
    <source>
        <dbReference type="Proteomes" id="UP000694892"/>
    </source>
</evidence>
<dbReference type="AlphaFoldDB" id="A0A974DZV9"/>
<proteinExistence type="predicted"/>
<organism evidence="2 3">
    <name type="scientific">Xenopus laevis</name>
    <name type="common">African clawed frog</name>
    <dbReference type="NCBI Taxonomy" id="8355"/>
    <lineage>
        <taxon>Eukaryota</taxon>
        <taxon>Metazoa</taxon>
        <taxon>Chordata</taxon>
        <taxon>Craniata</taxon>
        <taxon>Vertebrata</taxon>
        <taxon>Euteleostomi</taxon>
        <taxon>Amphibia</taxon>
        <taxon>Batrachia</taxon>
        <taxon>Anura</taxon>
        <taxon>Pipoidea</taxon>
        <taxon>Pipidae</taxon>
        <taxon>Xenopodinae</taxon>
        <taxon>Xenopus</taxon>
        <taxon>Xenopus</taxon>
    </lineage>
</organism>
<dbReference type="Proteomes" id="UP000694892">
    <property type="component" value="Chromosome 1L"/>
</dbReference>